<dbReference type="Gene3D" id="3.30.70.1060">
    <property type="entry name" value="Dimeric alpha+beta barrel"/>
    <property type="match status" value="1"/>
</dbReference>
<protein>
    <recommendedName>
        <fullName evidence="2">YCII-related domain-containing protein</fullName>
    </recommendedName>
</protein>
<gene>
    <name evidence="3" type="ORF">CJD38_04990</name>
</gene>
<name>A0A2T5MHH5_9GAMM</name>
<dbReference type="AlphaFoldDB" id="A0A2T5MHH5"/>
<evidence type="ECO:0000313" key="4">
    <source>
        <dbReference type="Proteomes" id="UP000244248"/>
    </source>
</evidence>
<dbReference type="InterPro" id="IPR005545">
    <property type="entry name" value="YCII"/>
</dbReference>
<evidence type="ECO:0000256" key="1">
    <source>
        <dbReference type="ARBA" id="ARBA00007689"/>
    </source>
</evidence>
<dbReference type="InterPro" id="IPR051807">
    <property type="entry name" value="Sec-metab_biosynth-assoc"/>
</dbReference>
<dbReference type="RefSeq" id="WP_107939227.1">
    <property type="nucleotide sequence ID" value="NZ_QANS01000002.1"/>
</dbReference>
<dbReference type="EMBL" id="QANS01000002">
    <property type="protein sequence ID" value="PTU32036.1"/>
    <property type="molecule type" value="Genomic_DNA"/>
</dbReference>
<evidence type="ECO:0000259" key="2">
    <source>
        <dbReference type="Pfam" id="PF03795"/>
    </source>
</evidence>
<reference evidence="3 4" key="1">
    <citation type="submission" date="2018-04" db="EMBL/GenBank/DDBJ databases">
        <title>Novel species isolated from glacier.</title>
        <authorList>
            <person name="Liu Q."/>
            <person name="Xin Y.-H."/>
        </authorList>
    </citation>
    <scope>NUCLEOTIDE SEQUENCE [LARGE SCALE GENOMIC DNA]</scope>
    <source>
        <strain evidence="3 4">GT1R17</strain>
    </source>
</reference>
<feature type="domain" description="YCII-related" evidence="2">
    <location>
        <begin position="1"/>
        <end position="94"/>
    </location>
</feature>
<dbReference type="Proteomes" id="UP000244248">
    <property type="component" value="Unassembled WGS sequence"/>
</dbReference>
<sequence length="99" mass="10677">MLYMILGHDVPNSLAMRKETRPAHVERLKLLQAEGRLILAGPRPAIDALDPGAAGFVGSLVVAEFADLASARAWADEDPYVKAGVYSHVDVQPFIKALP</sequence>
<dbReference type="SUPFAM" id="SSF54909">
    <property type="entry name" value="Dimeric alpha+beta barrel"/>
    <property type="match status" value="1"/>
</dbReference>
<dbReference type="Pfam" id="PF03795">
    <property type="entry name" value="YCII"/>
    <property type="match status" value="1"/>
</dbReference>
<keyword evidence="4" id="KW-1185">Reference proteome</keyword>
<dbReference type="InterPro" id="IPR011008">
    <property type="entry name" value="Dimeric_a/b-barrel"/>
</dbReference>
<dbReference type="PANTHER" id="PTHR33606">
    <property type="entry name" value="PROTEIN YCII"/>
    <property type="match status" value="1"/>
</dbReference>
<evidence type="ECO:0000313" key="3">
    <source>
        <dbReference type="EMBL" id="PTU32036.1"/>
    </source>
</evidence>
<organism evidence="3 4">
    <name type="scientific">Stenotrophobium rhamnosiphilum</name>
    <dbReference type="NCBI Taxonomy" id="2029166"/>
    <lineage>
        <taxon>Bacteria</taxon>
        <taxon>Pseudomonadati</taxon>
        <taxon>Pseudomonadota</taxon>
        <taxon>Gammaproteobacteria</taxon>
        <taxon>Nevskiales</taxon>
        <taxon>Nevskiaceae</taxon>
        <taxon>Stenotrophobium</taxon>
    </lineage>
</organism>
<comment type="similarity">
    <text evidence="1">Belongs to the YciI family.</text>
</comment>
<dbReference type="NCBIfam" id="NF008473">
    <property type="entry name" value="PRK11370.1"/>
    <property type="match status" value="1"/>
</dbReference>
<accession>A0A2T5MHH5</accession>
<comment type="caution">
    <text evidence="3">The sequence shown here is derived from an EMBL/GenBank/DDBJ whole genome shotgun (WGS) entry which is preliminary data.</text>
</comment>
<dbReference type="PANTHER" id="PTHR33606:SF3">
    <property type="entry name" value="PROTEIN YCII"/>
    <property type="match status" value="1"/>
</dbReference>
<proteinExistence type="inferred from homology"/>
<dbReference type="OrthoDB" id="9797014at2"/>